<reference evidence="5" key="1">
    <citation type="submission" date="2018-05" db="EMBL/GenBank/DDBJ databases">
        <authorList>
            <person name="Lanie J.A."/>
            <person name="Ng W.-L."/>
            <person name="Kazmierczak K.M."/>
            <person name="Andrzejewski T.M."/>
            <person name="Davidsen T.M."/>
            <person name="Wayne K.J."/>
            <person name="Tettelin H."/>
            <person name="Glass J.I."/>
            <person name="Rusch D."/>
            <person name="Podicherti R."/>
            <person name="Tsui H.-C.T."/>
            <person name="Winkler M.E."/>
        </authorList>
    </citation>
    <scope>NUCLEOTIDE SEQUENCE</scope>
</reference>
<dbReference type="GO" id="GO:0000287">
    <property type="term" value="F:magnesium ion binding"/>
    <property type="evidence" value="ECO:0007669"/>
    <property type="project" value="TreeGrafter"/>
</dbReference>
<dbReference type="EMBL" id="UINC01114563">
    <property type="protein sequence ID" value="SVC84953.1"/>
    <property type="molecule type" value="Genomic_DNA"/>
</dbReference>
<dbReference type="AlphaFoldDB" id="A0A382QHC6"/>
<organism evidence="5">
    <name type="scientific">marine metagenome</name>
    <dbReference type="NCBI Taxonomy" id="408172"/>
    <lineage>
        <taxon>unclassified sequences</taxon>
        <taxon>metagenomes</taxon>
        <taxon>ecological metagenomes</taxon>
    </lineage>
</organism>
<keyword evidence="3" id="KW-0460">Magnesium</keyword>
<dbReference type="Pfam" id="PF13378">
    <property type="entry name" value="MR_MLE_C"/>
    <property type="match status" value="1"/>
</dbReference>
<dbReference type="Gene3D" id="3.20.20.120">
    <property type="entry name" value="Enolase-like C-terminal domain"/>
    <property type="match status" value="1"/>
</dbReference>
<evidence type="ECO:0000256" key="2">
    <source>
        <dbReference type="ARBA" id="ARBA00022723"/>
    </source>
</evidence>
<gene>
    <name evidence="5" type="ORF">METZ01_LOCUS337807</name>
</gene>
<dbReference type="InterPro" id="IPR029017">
    <property type="entry name" value="Enolase-like_N"/>
</dbReference>
<dbReference type="PANTHER" id="PTHR13794">
    <property type="entry name" value="ENOLASE SUPERFAMILY, MANDELATE RACEMASE"/>
    <property type="match status" value="1"/>
</dbReference>
<name>A0A382QHC6_9ZZZZ</name>
<evidence type="ECO:0000256" key="1">
    <source>
        <dbReference type="ARBA" id="ARBA00001946"/>
    </source>
</evidence>
<sequence length="330" mass="36027">GECFRRQPLVTKTVVEELLTPALLGKDPVDTEARFRDMATAGQALEIGGAIWIGIAGLDIAMWDLKGKILNLPIYKLLGGKVRERVPVYASSMARNLTPLQEANRALSFVEKGYTGYKLHSAVPGKIDDSADQTIDTVTEVRKAVGDDIDILVDVNGAYSVHHAIEIGKQLEELGVFHFEEPRPHYDLPGLANVAEALDIPIASGEMIYSLYEYRELMMRGKVDIIQPDIVKTPGFTTLIKIANLAESLGIPITCHNTQPTISTVAHAHFVAATPGAPYAQEYNIESVSIRDEHPILSEPLQITNGFLEVPNGPGLGVALDMEMVHKLKT</sequence>
<feature type="domain" description="Mandelate racemase/muconate lactonizing enzyme C-terminal" evidence="4">
    <location>
        <begin position="99"/>
        <end position="201"/>
    </location>
</feature>
<comment type="cofactor">
    <cofactor evidence="1">
        <name>Mg(2+)</name>
        <dbReference type="ChEBI" id="CHEBI:18420"/>
    </cofactor>
</comment>
<dbReference type="InterPro" id="IPR036849">
    <property type="entry name" value="Enolase-like_C_sf"/>
</dbReference>
<evidence type="ECO:0000256" key="3">
    <source>
        <dbReference type="ARBA" id="ARBA00022842"/>
    </source>
</evidence>
<dbReference type="Pfam" id="PF02746">
    <property type="entry name" value="MR_MLE_N"/>
    <property type="match status" value="1"/>
</dbReference>
<dbReference type="Gene3D" id="3.30.390.10">
    <property type="entry name" value="Enolase-like, N-terminal domain"/>
    <property type="match status" value="1"/>
</dbReference>
<dbReference type="GO" id="GO:0016836">
    <property type="term" value="F:hydro-lyase activity"/>
    <property type="evidence" value="ECO:0007669"/>
    <property type="project" value="TreeGrafter"/>
</dbReference>
<keyword evidence="2" id="KW-0479">Metal-binding</keyword>
<dbReference type="SUPFAM" id="SSF51604">
    <property type="entry name" value="Enolase C-terminal domain-like"/>
    <property type="match status" value="1"/>
</dbReference>
<dbReference type="InterPro" id="IPR029065">
    <property type="entry name" value="Enolase_C-like"/>
</dbReference>
<evidence type="ECO:0000259" key="4">
    <source>
        <dbReference type="SMART" id="SM00922"/>
    </source>
</evidence>
<accession>A0A382QHC6</accession>
<proteinExistence type="predicted"/>
<dbReference type="GO" id="GO:0016052">
    <property type="term" value="P:carbohydrate catabolic process"/>
    <property type="evidence" value="ECO:0007669"/>
    <property type="project" value="TreeGrafter"/>
</dbReference>
<feature type="non-terminal residue" evidence="5">
    <location>
        <position position="1"/>
    </location>
</feature>
<dbReference type="InterPro" id="IPR046945">
    <property type="entry name" value="RHMD-like"/>
</dbReference>
<protein>
    <recommendedName>
        <fullName evidence="4">Mandelate racemase/muconate lactonizing enzyme C-terminal domain-containing protein</fullName>
    </recommendedName>
</protein>
<evidence type="ECO:0000313" key="5">
    <source>
        <dbReference type="EMBL" id="SVC84953.1"/>
    </source>
</evidence>
<dbReference type="SUPFAM" id="SSF54826">
    <property type="entry name" value="Enolase N-terminal domain-like"/>
    <property type="match status" value="1"/>
</dbReference>
<dbReference type="SFLD" id="SFLDG00179">
    <property type="entry name" value="mandelate_racemase"/>
    <property type="match status" value="1"/>
</dbReference>
<dbReference type="InterPro" id="IPR013341">
    <property type="entry name" value="Mandelate_racemase_N_dom"/>
</dbReference>
<dbReference type="InterPro" id="IPR013342">
    <property type="entry name" value="Mandelate_racemase_C"/>
</dbReference>
<dbReference type="PANTHER" id="PTHR13794:SF58">
    <property type="entry name" value="MITOCHONDRIAL ENOLASE SUPERFAMILY MEMBER 1"/>
    <property type="match status" value="1"/>
</dbReference>
<dbReference type="SMART" id="SM00922">
    <property type="entry name" value="MR_MLE"/>
    <property type="match status" value="1"/>
</dbReference>
<dbReference type="SFLD" id="SFLDS00001">
    <property type="entry name" value="Enolase"/>
    <property type="match status" value="1"/>
</dbReference>
<dbReference type="CDD" id="cd03316">
    <property type="entry name" value="MR_like"/>
    <property type="match status" value="1"/>
</dbReference>